<comment type="subunit">
    <text evidence="3">Homodimer. Interacts with STEAP3. Interacts with TSC22D1; interaction results in the destabilization of TSC22D1 protein.</text>
</comment>
<evidence type="ECO:0000256" key="3">
    <source>
        <dbReference type="ARBA" id="ARBA00047116"/>
    </source>
</evidence>
<dbReference type="Pfam" id="PF00838">
    <property type="entry name" value="TCTP"/>
    <property type="match status" value="1"/>
</dbReference>
<reference evidence="6 7" key="1">
    <citation type="submission" date="2023-05" db="EMBL/GenBank/DDBJ databases">
        <title>B98-5 Cell Line De Novo Hybrid Assembly: An Optical Mapping Approach.</title>
        <authorList>
            <person name="Kananen K."/>
            <person name="Auerbach J.A."/>
            <person name="Kautto E."/>
            <person name="Blachly J.S."/>
        </authorList>
    </citation>
    <scope>NUCLEOTIDE SEQUENCE [LARGE SCALE GENOMIC DNA]</scope>
    <source>
        <strain evidence="6">B95-8</strain>
        <tissue evidence="6">Cell line</tissue>
    </source>
</reference>
<dbReference type="PROSITE" id="PS51797">
    <property type="entry name" value="TCTP_3"/>
    <property type="match status" value="1"/>
</dbReference>
<evidence type="ECO:0000256" key="2">
    <source>
        <dbReference type="ARBA" id="ARBA00046053"/>
    </source>
</evidence>
<evidence type="ECO:0000313" key="7">
    <source>
        <dbReference type="Proteomes" id="UP001266305"/>
    </source>
</evidence>
<gene>
    <name evidence="6" type="primary">TPT1_10</name>
    <name evidence="6" type="ORF">P7K49_039028</name>
</gene>
<evidence type="ECO:0000313" key="6">
    <source>
        <dbReference type="EMBL" id="KAK2083792.1"/>
    </source>
</evidence>
<dbReference type="PANTHER" id="PTHR11991:SF0">
    <property type="entry name" value="TRANSLATIONALLY-CONTROLLED TUMOR PROTEIN"/>
    <property type="match status" value="1"/>
</dbReference>
<name>A0ABQ9TGA7_SAGOE</name>
<dbReference type="InterPro" id="IPR018105">
    <property type="entry name" value="Translational_control_tumour_p"/>
</dbReference>
<dbReference type="PROSITE" id="PS01002">
    <property type="entry name" value="TCTP_1"/>
    <property type="match status" value="1"/>
</dbReference>
<dbReference type="InterPro" id="IPR011057">
    <property type="entry name" value="Mss4-like_sf"/>
</dbReference>
<organism evidence="6 7">
    <name type="scientific">Saguinus oedipus</name>
    <name type="common">Cotton-top tamarin</name>
    <name type="synonym">Oedipomidas oedipus</name>
    <dbReference type="NCBI Taxonomy" id="9490"/>
    <lineage>
        <taxon>Eukaryota</taxon>
        <taxon>Metazoa</taxon>
        <taxon>Chordata</taxon>
        <taxon>Craniata</taxon>
        <taxon>Vertebrata</taxon>
        <taxon>Euteleostomi</taxon>
        <taxon>Mammalia</taxon>
        <taxon>Eutheria</taxon>
        <taxon>Euarchontoglires</taxon>
        <taxon>Primates</taxon>
        <taxon>Haplorrhini</taxon>
        <taxon>Platyrrhini</taxon>
        <taxon>Cebidae</taxon>
        <taxon>Callitrichinae</taxon>
        <taxon>Saguinus</taxon>
    </lineage>
</organism>
<comment type="caution">
    <text evidence="6">The sequence shown here is derived from an EMBL/GenBank/DDBJ whole genome shotgun (WGS) entry which is preliminary data.</text>
</comment>
<evidence type="ECO:0000256" key="1">
    <source>
        <dbReference type="ARBA" id="ARBA00040832"/>
    </source>
</evidence>
<comment type="similarity">
    <text evidence="4">Belongs to the TCTP family.</text>
</comment>
<dbReference type="PRINTS" id="PR01653">
    <property type="entry name" value="TCTPROTEIN"/>
</dbReference>
<dbReference type="PANTHER" id="PTHR11991">
    <property type="entry name" value="TRANSLATIONALLY CONTROLLED TUMOR PROTEIN-RELATED"/>
    <property type="match status" value="1"/>
</dbReference>
<dbReference type="EMBL" id="JASSZA010000023">
    <property type="protein sequence ID" value="KAK2083792.1"/>
    <property type="molecule type" value="Genomic_DNA"/>
</dbReference>
<feature type="domain" description="TCTP" evidence="5">
    <location>
        <begin position="1"/>
        <end position="137"/>
    </location>
</feature>
<evidence type="ECO:0000256" key="4">
    <source>
        <dbReference type="PROSITE-ProRule" id="PRU01133"/>
    </source>
</evidence>
<protein>
    <recommendedName>
        <fullName evidence="1">Translationally-controlled tumor protein</fullName>
    </recommendedName>
</protein>
<dbReference type="InterPro" id="IPR034737">
    <property type="entry name" value="TCTP"/>
</dbReference>
<comment type="function">
    <text evidence="2">Involved in calcium binding and microtubule stabilization. Acts as a negative regulator of TSC22D1-mediated apoptosis, via interaction with and destabilization of TSC22D1 protein.</text>
</comment>
<dbReference type="Gene3D" id="2.170.150.10">
    <property type="entry name" value="Metal Binding Protein, Guanine Nucleotide Exchange Factor, Chain A"/>
    <property type="match status" value="1"/>
</dbReference>
<proteinExistence type="inferred from homology"/>
<sequence>MIIYWDLISHHEMFSNIYKICEIEDRLCLEVEGKMVSSIEGNTDDSLIGGNASTEDPEGKGTESTVITGVDIVMNHQLQETSFTKEAYKKYVKDYMKSVKGKLEEQRPERVKPFMTGAAERIKHIFANFKKLPVLYW</sequence>
<evidence type="ECO:0000259" key="5">
    <source>
        <dbReference type="PROSITE" id="PS51797"/>
    </source>
</evidence>
<keyword evidence="7" id="KW-1185">Reference proteome</keyword>
<dbReference type="SUPFAM" id="SSF51316">
    <property type="entry name" value="Mss4-like"/>
    <property type="match status" value="1"/>
</dbReference>
<dbReference type="InterPro" id="IPR018103">
    <property type="entry name" value="Translation_control_tumour_CS"/>
</dbReference>
<dbReference type="Proteomes" id="UP001266305">
    <property type="component" value="Unassembled WGS sequence"/>
</dbReference>
<accession>A0ABQ9TGA7</accession>
<dbReference type="InterPro" id="IPR011323">
    <property type="entry name" value="Mss4/transl-control_tumour"/>
</dbReference>